<dbReference type="Gene3D" id="3.60.15.10">
    <property type="entry name" value="Ribonuclease Z/Hydroxyacylglutathione hydrolase-like"/>
    <property type="match status" value="1"/>
</dbReference>
<sequence length="314" mass="33381">MEQFSRRDMLKLLGVGALGATVIGRIAFAPQAVRAQGAPAATPIAFFRFALGAMQFTVIRDAVRQQDPAVLGRNAPEGGIAEVLRANNFPAPINTTFNVLLMQNGDKTAIFDTGFGIGAGGALIATLELLGIGRDSITDVVLTHMHPDHVGGALTDGALTFPNATYHYSQPEFEFVNNLPADSPLTGVANTNKAIFAAAGDKLKLYSADAQILDGVTAVAAYGHTPGHTAFRFESEGQQMLHAVDTALNSVVSLARPDWQTNFDVNGERAVETRRRLFGEAASSGTRIFAYHFPFPGTGFVVAQGEGFRFIPAM</sequence>
<keyword evidence="3" id="KW-0378">Hydrolase</keyword>
<reference evidence="6 7" key="1">
    <citation type="submission" date="2017-11" db="EMBL/GenBank/DDBJ databases">
        <title>Evolution of Phototrophy in the Chloroflexi Phylum Driven by Horizontal Gene Transfer.</title>
        <authorList>
            <person name="Ward L.M."/>
            <person name="Hemp J."/>
            <person name="Shih P.M."/>
            <person name="Mcglynn S.E."/>
            <person name="Fischer W."/>
        </authorList>
    </citation>
    <scope>NUCLEOTIDE SEQUENCE [LARGE SCALE GENOMIC DNA]</scope>
    <source>
        <strain evidence="6">CP2_2F</strain>
    </source>
</reference>
<dbReference type="Proteomes" id="UP000228921">
    <property type="component" value="Unassembled WGS sequence"/>
</dbReference>
<dbReference type="InterPro" id="IPR006311">
    <property type="entry name" value="TAT_signal"/>
</dbReference>
<dbReference type="PANTHER" id="PTHR42978:SF6">
    <property type="entry name" value="QUORUM-QUENCHING LACTONASE YTNP-RELATED"/>
    <property type="match status" value="1"/>
</dbReference>
<dbReference type="InterPro" id="IPR001279">
    <property type="entry name" value="Metallo-B-lactamas"/>
</dbReference>
<name>A0A2M8NYQ3_9CHLR</name>
<protein>
    <recommendedName>
        <fullName evidence="5">Metallo-beta-lactamase domain-containing protein</fullName>
    </recommendedName>
</protein>
<dbReference type="CDD" id="cd07720">
    <property type="entry name" value="OPHC2-like_MBL-fold"/>
    <property type="match status" value="1"/>
</dbReference>
<dbReference type="PANTHER" id="PTHR42978">
    <property type="entry name" value="QUORUM-QUENCHING LACTONASE YTNP-RELATED-RELATED"/>
    <property type="match status" value="1"/>
</dbReference>
<dbReference type="GO" id="GO:0046872">
    <property type="term" value="F:metal ion binding"/>
    <property type="evidence" value="ECO:0007669"/>
    <property type="project" value="UniProtKB-KW"/>
</dbReference>
<comment type="similarity">
    <text evidence="1">Belongs to the metallo-beta-lactamase superfamily.</text>
</comment>
<evidence type="ECO:0000313" key="7">
    <source>
        <dbReference type="Proteomes" id="UP000228921"/>
    </source>
</evidence>
<dbReference type="SMART" id="SM00849">
    <property type="entry name" value="Lactamase_B"/>
    <property type="match status" value="1"/>
</dbReference>
<keyword evidence="2" id="KW-0479">Metal-binding</keyword>
<comment type="caution">
    <text evidence="6">The sequence shown here is derived from an EMBL/GenBank/DDBJ whole genome shotgun (WGS) entry which is preliminary data.</text>
</comment>
<evidence type="ECO:0000256" key="2">
    <source>
        <dbReference type="ARBA" id="ARBA00022723"/>
    </source>
</evidence>
<dbReference type="SUPFAM" id="SSF56281">
    <property type="entry name" value="Metallo-hydrolase/oxidoreductase"/>
    <property type="match status" value="1"/>
</dbReference>
<gene>
    <name evidence="6" type="ORF">CUN51_07825</name>
</gene>
<accession>A0A2M8NYQ3</accession>
<keyword evidence="4" id="KW-0862">Zinc</keyword>
<dbReference type="Pfam" id="PF00753">
    <property type="entry name" value="Lactamase_B"/>
    <property type="match status" value="1"/>
</dbReference>
<proteinExistence type="inferred from homology"/>
<evidence type="ECO:0000256" key="3">
    <source>
        <dbReference type="ARBA" id="ARBA00022801"/>
    </source>
</evidence>
<dbReference type="AlphaFoldDB" id="A0A2M8NYQ3"/>
<organism evidence="6 7">
    <name type="scientific">Candidatus Thermofonsia Clade 1 bacterium</name>
    <dbReference type="NCBI Taxonomy" id="2364210"/>
    <lineage>
        <taxon>Bacteria</taxon>
        <taxon>Bacillati</taxon>
        <taxon>Chloroflexota</taxon>
        <taxon>Candidatus Thermofontia</taxon>
        <taxon>Candidatus Thermofonsia Clade 1</taxon>
    </lineage>
</organism>
<dbReference type="EMBL" id="PGTK01000010">
    <property type="protein sequence ID" value="PJF30422.1"/>
    <property type="molecule type" value="Genomic_DNA"/>
</dbReference>
<dbReference type="GO" id="GO:0016787">
    <property type="term" value="F:hydrolase activity"/>
    <property type="evidence" value="ECO:0007669"/>
    <property type="project" value="UniProtKB-KW"/>
</dbReference>
<dbReference type="InterPro" id="IPR051013">
    <property type="entry name" value="MBL_superfamily_lactonases"/>
</dbReference>
<evidence type="ECO:0000256" key="4">
    <source>
        <dbReference type="ARBA" id="ARBA00022833"/>
    </source>
</evidence>
<evidence type="ECO:0000313" key="6">
    <source>
        <dbReference type="EMBL" id="PJF30422.1"/>
    </source>
</evidence>
<evidence type="ECO:0000256" key="1">
    <source>
        <dbReference type="ARBA" id="ARBA00007749"/>
    </source>
</evidence>
<dbReference type="PROSITE" id="PS51318">
    <property type="entry name" value="TAT"/>
    <property type="match status" value="1"/>
</dbReference>
<evidence type="ECO:0000259" key="5">
    <source>
        <dbReference type="SMART" id="SM00849"/>
    </source>
</evidence>
<feature type="domain" description="Metallo-beta-lactamase" evidence="5">
    <location>
        <begin position="96"/>
        <end position="292"/>
    </location>
</feature>
<dbReference type="InterPro" id="IPR036866">
    <property type="entry name" value="RibonucZ/Hydroxyglut_hydro"/>
</dbReference>